<protein>
    <submittedName>
        <fullName evidence="1">Uncharacterized protein</fullName>
    </submittedName>
</protein>
<keyword evidence="2" id="KW-1185">Reference proteome</keyword>
<evidence type="ECO:0000313" key="2">
    <source>
        <dbReference type="Proteomes" id="UP000317663"/>
    </source>
</evidence>
<gene>
    <name evidence="1" type="ORF">EAH77_15360</name>
</gene>
<comment type="caution">
    <text evidence="1">The sequence shown here is derived from an EMBL/GenBank/DDBJ whole genome shotgun (WGS) entry which is preliminary data.</text>
</comment>
<dbReference type="RefSeq" id="WP_140473670.1">
    <property type="nucleotide sequence ID" value="NZ_RCZD01000008.1"/>
</dbReference>
<name>A0A502GGT9_9GAMM</name>
<organism evidence="1 2">
    <name type="scientific">Ewingella americana</name>
    <dbReference type="NCBI Taxonomy" id="41202"/>
    <lineage>
        <taxon>Bacteria</taxon>
        <taxon>Pseudomonadati</taxon>
        <taxon>Pseudomonadota</taxon>
        <taxon>Gammaproteobacteria</taxon>
        <taxon>Enterobacterales</taxon>
        <taxon>Yersiniaceae</taxon>
        <taxon>Ewingella</taxon>
    </lineage>
</organism>
<accession>A0A502GGT9</accession>
<dbReference type="Proteomes" id="UP000317663">
    <property type="component" value="Unassembled WGS sequence"/>
</dbReference>
<sequence>MGIIKLAPEIISGKMPKKLILFSQASRFYDDIKPTGVGIKITPEILTNLYHFSEDSQLEFGSTARNISYSTPGLTGLAIKLTPEIKTRPVTKEEAAGVALVICEPTPLQMAEIHTIISPEHDPRYRDVLIKTKTFVQEDTGIIVKSQSESSRLSIFGTGKVFPSVIINGIQVKTLEGKIASYNVGEREIVDSEQIFTPKSQTIALIELASPIITFQTKIDPLDLVIQANQQSSEWNMSMQSVILKDVSVIRLENPFITESGFDSKKKATLFQASLVTGLVLSPKFRVAPPKKREVVYTSSKEIPMIGVVFGFTLPARTLQQVWY</sequence>
<evidence type="ECO:0000313" key="1">
    <source>
        <dbReference type="EMBL" id="TPG59943.1"/>
    </source>
</evidence>
<reference evidence="1 2" key="1">
    <citation type="journal article" date="2019" name="Environ. Microbiol.">
        <title>Species interactions and distinct microbial communities in high Arctic permafrost affected cryosols are associated with the CH4 and CO2 gas fluxes.</title>
        <authorList>
            <person name="Altshuler I."/>
            <person name="Hamel J."/>
            <person name="Turney S."/>
            <person name="Magnuson E."/>
            <person name="Levesque R."/>
            <person name="Greer C."/>
            <person name="Whyte L.G."/>
        </authorList>
    </citation>
    <scope>NUCLEOTIDE SEQUENCE [LARGE SCALE GENOMIC DNA]</scope>
    <source>
        <strain evidence="1 2">E4</strain>
    </source>
</reference>
<dbReference type="EMBL" id="RCZD01000008">
    <property type="protein sequence ID" value="TPG59943.1"/>
    <property type="molecule type" value="Genomic_DNA"/>
</dbReference>
<dbReference type="AlphaFoldDB" id="A0A502GGT9"/>
<proteinExistence type="predicted"/>